<gene>
    <name evidence="3" type="ORF">SIL82_10460</name>
</gene>
<protein>
    <submittedName>
        <fullName evidence="3">HNH endonuclease signature motif containing protein</fullName>
    </submittedName>
</protein>
<dbReference type="InterPro" id="IPR002711">
    <property type="entry name" value="HNH"/>
</dbReference>
<dbReference type="InterPro" id="IPR003615">
    <property type="entry name" value="HNH_nuc"/>
</dbReference>
<dbReference type="Proteomes" id="UP001279660">
    <property type="component" value="Unassembled WGS sequence"/>
</dbReference>
<keyword evidence="3" id="KW-0540">Nuclease</keyword>
<evidence type="ECO:0000313" key="4">
    <source>
        <dbReference type="Proteomes" id="UP001279660"/>
    </source>
</evidence>
<sequence length="94" mass="10142">MCLGLGRVTEATRVDHIKPLDHGGSDEDSNTRNLCQPHHLEVTAEQFGHQVAAGMRGVARNGRPIGLDHAWNRSGPIRAARAPPRLPTPPGGRK</sequence>
<dbReference type="RefSeq" id="WP_319625184.1">
    <property type="nucleotide sequence ID" value="NZ_JAWXXV010000001.1"/>
</dbReference>
<reference evidence="3 4" key="1">
    <citation type="submission" date="2023-11" db="EMBL/GenBank/DDBJ databases">
        <title>MicrobeMod: A computational toolkit for identifying prokaryotic methylation and restriction-modification with nanopore sequencing.</title>
        <authorList>
            <person name="Crits-Christoph A."/>
            <person name="Kang S.C."/>
            <person name="Lee H."/>
            <person name="Ostrov N."/>
        </authorList>
    </citation>
    <scope>NUCLEOTIDE SEQUENCE [LARGE SCALE GENOMIC DNA]</scope>
    <source>
        <strain evidence="3 4">ATCC 14820</strain>
    </source>
</reference>
<name>A0ABU4PLZ5_9SPHN</name>
<feature type="compositionally biased region" description="Low complexity" evidence="1">
    <location>
        <begin position="73"/>
        <end position="83"/>
    </location>
</feature>
<dbReference type="Gene3D" id="1.10.30.50">
    <property type="match status" value="1"/>
</dbReference>
<evidence type="ECO:0000256" key="1">
    <source>
        <dbReference type="SAM" id="MobiDB-lite"/>
    </source>
</evidence>
<keyword evidence="3" id="KW-0378">Hydrolase</keyword>
<feature type="compositionally biased region" description="Pro residues" evidence="1">
    <location>
        <begin position="84"/>
        <end position="94"/>
    </location>
</feature>
<feature type="region of interest" description="Disordered" evidence="1">
    <location>
        <begin position="69"/>
        <end position="94"/>
    </location>
</feature>
<dbReference type="EMBL" id="JAWXXV010000001">
    <property type="protein sequence ID" value="MDX5984685.1"/>
    <property type="molecule type" value="Genomic_DNA"/>
</dbReference>
<organism evidence="3 4">
    <name type="scientific">Sphingomonas echinoides</name>
    <dbReference type="NCBI Taxonomy" id="59803"/>
    <lineage>
        <taxon>Bacteria</taxon>
        <taxon>Pseudomonadati</taxon>
        <taxon>Pseudomonadota</taxon>
        <taxon>Alphaproteobacteria</taxon>
        <taxon>Sphingomonadales</taxon>
        <taxon>Sphingomonadaceae</taxon>
        <taxon>Sphingomonas</taxon>
    </lineage>
</organism>
<evidence type="ECO:0000259" key="2">
    <source>
        <dbReference type="Pfam" id="PF01844"/>
    </source>
</evidence>
<dbReference type="GO" id="GO:0004519">
    <property type="term" value="F:endonuclease activity"/>
    <property type="evidence" value="ECO:0007669"/>
    <property type="project" value="UniProtKB-KW"/>
</dbReference>
<evidence type="ECO:0000313" key="3">
    <source>
        <dbReference type="EMBL" id="MDX5984685.1"/>
    </source>
</evidence>
<keyword evidence="3" id="KW-0255">Endonuclease</keyword>
<keyword evidence="4" id="KW-1185">Reference proteome</keyword>
<feature type="domain" description="HNH" evidence="2">
    <location>
        <begin position="1"/>
        <end position="39"/>
    </location>
</feature>
<proteinExistence type="predicted"/>
<comment type="caution">
    <text evidence="3">The sequence shown here is derived from an EMBL/GenBank/DDBJ whole genome shotgun (WGS) entry which is preliminary data.</text>
</comment>
<dbReference type="CDD" id="cd00085">
    <property type="entry name" value="HNHc"/>
    <property type="match status" value="1"/>
</dbReference>
<dbReference type="Pfam" id="PF01844">
    <property type="entry name" value="HNH"/>
    <property type="match status" value="1"/>
</dbReference>
<accession>A0ABU4PLZ5</accession>